<dbReference type="RefSeq" id="WP_008869821.1">
    <property type="nucleotide sequence ID" value="NZ_ACJN02000002.1"/>
</dbReference>
<keyword evidence="5 15" id="KW-0597">Phosphoprotein</keyword>
<accession>D6SP23</accession>
<gene>
    <name evidence="21" type="ORF">Dthio_PD1858</name>
</gene>
<dbReference type="CDD" id="cd00082">
    <property type="entry name" value="HisKA"/>
    <property type="match status" value="1"/>
</dbReference>
<feature type="modified residue" description="4-aspartylphosphate" evidence="15">
    <location>
        <position position="891"/>
    </location>
</feature>
<organism evidence="21 22">
    <name type="scientific">Desulfonatronospira thiodismutans ASO3-1</name>
    <dbReference type="NCBI Taxonomy" id="555779"/>
    <lineage>
        <taxon>Bacteria</taxon>
        <taxon>Pseudomonadati</taxon>
        <taxon>Thermodesulfobacteriota</taxon>
        <taxon>Desulfovibrionia</taxon>
        <taxon>Desulfovibrionales</taxon>
        <taxon>Desulfonatronovibrionaceae</taxon>
        <taxon>Desulfonatronospira</taxon>
    </lineage>
</organism>
<evidence type="ECO:0000256" key="11">
    <source>
        <dbReference type="ARBA" id="ARBA00022989"/>
    </source>
</evidence>
<dbReference type="Pfam" id="PF01627">
    <property type="entry name" value="Hpt"/>
    <property type="match status" value="1"/>
</dbReference>
<feature type="compositionally biased region" description="Basic and acidic residues" evidence="16">
    <location>
        <begin position="998"/>
        <end position="1011"/>
    </location>
</feature>
<keyword evidence="7" id="KW-0812">Transmembrane</keyword>
<keyword evidence="9 21" id="KW-0418">Kinase</keyword>
<feature type="domain" description="Response regulatory" evidence="18">
    <location>
        <begin position="842"/>
        <end position="996"/>
    </location>
</feature>
<dbReference type="Proteomes" id="UP000005496">
    <property type="component" value="Unassembled WGS sequence"/>
</dbReference>
<feature type="modified residue" description="4-aspartylphosphate" evidence="15">
    <location>
        <position position="743"/>
    </location>
</feature>
<evidence type="ECO:0000256" key="15">
    <source>
        <dbReference type="PROSITE-ProRule" id="PRU00169"/>
    </source>
</evidence>
<evidence type="ECO:0000259" key="20">
    <source>
        <dbReference type="PROSITE" id="PS50894"/>
    </source>
</evidence>
<dbReference type="Gene3D" id="3.30.565.10">
    <property type="entry name" value="Histidine kinase-like ATPase, C-terminal domain"/>
    <property type="match status" value="1"/>
</dbReference>
<dbReference type="InterPro" id="IPR000700">
    <property type="entry name" value="PAS-assoc_C"/>
</dbReference>
<dbReference type="Gene3D" id="3.40.50.2300">
    <property type="match status" value="2"/>
</dbReference>
<evidence type="ECO:0000256" key="1">
    <source>
        <dbReference type="ARBA" id="ARBA00000085"/>
    </source>
</evidence>
<dbReference type="PANTHER" id="PTHR45339:SF1">
    <property type="entry name" value="HYBRID SIGNAL TRANSDUCTION HISTIDINE KINASE J"/>
    <property type="match status" value="1"/>
</dbReference>
<dbReference type="CDD" id="cd00156">
    <property type="entry name" value="REC"/>
    <property type="match status" value="1"/>
</dbReference>
<dbReference type="InterPro" id="IPR036641">
    <property type="entry name" value="HPT_dom_sf"/>
</dbReference>
<dbReference type="EMBL" id="ACJN02000002">
    <property type="protein sequence ID" value="EFI34499.1"/>
    <property type="molecule type" value="Genomic_DNA"/>
</dbReference>
<dbReference type="InterPro" id="IPR000014">
    <property type="entry name" value="PAS"/>
</dbReference>
<evidence type="ECO:0000313" key="21">
    <source>
        <dbReference type="EMBL" id="EFI34499.1"/>
    </source>
</evidence>
<dbReference type="PROSITE" id="PS50110">
    <property type="entry name" value="RESPONSE_REGULATORY"/>
    <property type="match status" value="2"/>
</dbReference>
<dbReference type="Pfam" id="PF00072">
    <property type="entry name" value="Response_reg"/>
    <property type="match status" value="3"/>
</dbReference>
<feature type="region of interest" description="Disordered" evidence="16">
    <location>
        <begin position="1"/>
        <end position="23"/>
    </location>
</feature>
<feature type="domain" description="HPt" evidence="20">
    <location>
        <begin position="1058"/>
        <end position="1154"/>
    </location>
</feature>
<dbReference type="SUPFAM" id="SSF52172">
    <property type="entry name" value="CheY-like"/>
    <property type="match status" value="2"/>
</dbReference>
<evidence type="ECO:0000256" key="4">
    <source>
        <dbReference type="ARBA" id="ARBA00022475"/>
    </source>
</evidence>
<name>D6SP23_9BACT</name>
<feature type="compositionally biased region" description="Basic and acidic residues" evidence="16">
    <location>
        <begin position="564"/>
        <end position="589"/>
    </location>
</feature>
<evidence type="ECO:0000259" key="18">
    <source>
        <dbReference type="PROSITE" id="PS50110"/>
    </source>
</evidence>
<dbReference type="InterPro" id="IPR005467">
    <property type="entry name" value="His_kinase_dom"/>
</dbReference>
<dbReference type="PROSITE" id="PS50109">
    <property type="entry name" value="HIS_KIN"/>
    <property type="match status" value="1"/>
</dbReference>
<dbReference type="FunFam" id="1.10.287.130:FF:000003">
    <property type="entry name" value="Histidine kinase"/>
    <property type="match status" value="1"/>
</dbReference>
<dbReference type="SMART" id="SM00448">
    <property type="entry name" value="REC"/>
    <property type="match status" value="2"/>
</dbReference>
<dbReference type="PROSITE" id="PS50113">
    <property type="entry name" value="PAC"/>
    <property type="match status" value="1"/>
</dbReference>
<evidence type="ECO:0000313" key="22">
    <source>
        <dbReference type="Proteomes" id="UP000005496"/>
    </source>
</evidence>
<evidence type="ECO:0000256" key="5">
    <source>
        <dbReference type="ARBA" id="ARBA00022553"/>
    </source>
</evidence>
<keyword evidence="13" id="KW-0472">Membrane</keyword>
<feature type="compositionally biased region" description="Basic and acidic residues" evidence="16">
    <location>
        <begin position="1"/>
        <end position="10"/>
    </location>
</feature>
<dbReference type="SMART" id="SM00388">
    <property type="entry name" value="HisKA"/>
    <property type="match status" value="1"/>
</dbReference>
<dbReference type="InterPro" id="IPR036890">
    <property type="entry name" value="HATPase_C_sf"/>
</dbReference>
<dbReference type="Pfam" id="PF11845">
    <property type="entry name" value="Tll0287-like"/>
    <property type="match status" value="1"/>
</dbReference>
<keyword evidence="4" id="KW-1003">Cell membrane</keyword>
<dbReference type="Gene3D" id="3.30.450.20">
    <property type="entry name" value="PAS domain"/>
    <property type="match status" value="1"/>
</dbReference>
<evidence type="ECO:0000256" key="16">
    <source>
        <dbReference type="SAM" id="MobiDB-lite"/>
    </source>
</evidence>
<dbReference type="GO" id="GO:0005524">
    <property type="term" value="F:ATP binding"/>
    <property type="evidence" value="ECO:0007669"/>
    <property type="project" value="UniProtKB-KW"/>
</dbReference>
<feature type="region of interest" description="Disordered" evidence="16">
    <location>
        <begin position="564"/>
        <end position="590"/>
    </location>
</feature>
<evidence type="ECO:0000256" key="10">
    <source>
        <dbReference type="ARBA" id="ARBA00022840"/>
    </source>
</evidence>
<dbReference type="PANTHER" id="PTHR45339">
    <property type="entry name" value="HYBRID SIGNAL TRANSDUCTION HISTIDINE KINASE J"/>
    <property type="match status" value="1"/>
</dbReference>
<dbReference type="eggNOG" id="COG0642">
    <property type="taxonomic scope" value="Bacteria"/>
</dbReference>
<evidence type="ECO:0000256" key="2">
    <source>
        <dbReference type="ARBA" id="ARBA00004651"/>
    </source>
</evidence>
<dbReference type="InterPro" id="IPR021796">
    <property type="entry name" value="Tll0287-like_dom"/>
</dbReference>
<reference evidence="21" key="1">
    <citation type="submission" date="2010-05" db="EMBL/GenBank/DDBJ databases">
        <title>The draft genome of Desulfonatronospira thiodismutans ASO3-1.</title>
        <authorList>
            <consortium name="US DOE Joint Genome Institute (JGI-PGF)"/>
            <person name="Lucas S."/>
            <person name="Copeland A."/>
            <person name="Lapidus A."/>
            <person name="Cheng J.-F."/>
            <person name="Bruce D."/>
            <person name="Goodwin L."/>
            <person name="Pitluck S."/>
            <person name="Chertkov O."/>
            <person name="Brettin T."/>
            <person name="Detter J.C."/>
            <person name="Han C."/>
            <person name="Land M.L."/>
            <person name="Hauser L."/>
            <person name="Kyrpides N."/>
            <person name="Mikhailova N."/>
            <person name="Muyzer G."/>
            <person name="Woyke T."/>
        </authorList>
    </citation>
    <scope>NUCLEOTIDE SEQUENCE [LARGE SCALE GENOMIC DNA]</scope>
    <source>
        <strain evidence="21">ASO3-1</strain>
    </source>
</reference>
<dbReference type="Pfam" id="PF02518">
    <property type="entry name" value="HATPase_c"/>
    <property type="match status" value="1"/>
</dbReference>
<dbReference type="Gene3D" id="1.20.120.160">
    <property type="entry name" value="HPT domain"/>
    <property type="match status" value="1"/>
</dbReference>
<feature type="domain" description="Response regulatory" evidence="18">
    <location>
        <begin position="689"/>
        <end position="810"/>
    </location>
</feature>
<proteinExistence type="predicted"/>
<feature type="domain" description="Histidine kinase" evidence="17">
    <location>
        <begin position="423"/>
        <end position="671"/>
    </location>
</feature>
<sequence length="1154" mass="127335">MMTQSERHPPAFEPGSSPARPLSRGPRANGRFVTLILAVVWLLVLGGSLAWNWRHVGVSLTDLAETEAHSAFMKDVTYRLWASMHGGVYVPPTEATPPNPYLSHLPHRDVVTADGRELTLVNPAYMTRQVHELGRQEYGLVGHITSLQPLRPANAADPWETEALQTFLDGADRAVTVEQMDGQPVFRLMRPLVALPSCLTCHSEQGYQEGDPMGGISVSVPLRPYLDAAGQQRLFLLVAHGLIGGLGLSGLVWAGRSLRRSGAELLRSETRFKTMFHDSPVAIYINDAQSGTILDANQAACNLCEYASLEELQTGNIWLDPQYSFAEAQEWIRKAVEQGPQVFEWHMRSRSGRSFWVQIHLRCIEVNAAPCVLATAIDITERRQAEEKLHETARQMERKTVELDAALTRADAASKAKSEFLANMSHEIRTPMNGVIGMTGLLLETDLNETQRRYAETVRSSGQALLALLNDILDFSKIESGKLELEALNFDLRDTLDNFASMMAFKAEEKGLEFICSADPDVPDNLIGDPGRIRQILTNLVGNAVKFTERGEVVVRVSIQESGVRRQETGDKSQETGDKSQETGDKSQESEEFCMLRFSVRDTGIGIPEDKIGLLFQSFSQVDASVTRKFGGTGLGLAISRQLAELMGGEVGVESIEGQGTTFWFTVPLSLAETCDQIPSMSADLRGLRALVVDDNATNREILLTRFLDWGLRPDEAKDGPTALGRLYTALAEDDPYHLAIIDMQMPGMDGEFLGRTIRADQKLQDVRLVMMSSAGMQGDARRMKDIWFAAFLAKPLRHDELFDCLSLVMAGDEPQDLVTRHSAREEKSRSGKIDFSDRKARILLAEDNITNQQVALAMLKNFGLSADAVANGLEAIKALKTVPYDLVLMDVQMLEMDGLAATRRIRAAEIRGRELEVRDQRLKSESQNSSIPESLNPLIPQSLNSRIPEFRIPIIALTAHAMQGYREQCLEAGMDDYLTKPLEPVQLAEMLDKWLGKEEAESRDHSHGDEPGSAGWPEGKAGEEAGGNTGEERAAAQGGGDLPVYDREKLLEQMSGDQEFIQVIVQMFVEQNTERLEVLLRAIIDGDLAAVRDHAHAIKGSALSVSANALAEMASRLEVAGRDEDLAACTSLGPRVEWEFQRLLSELGVMKPG</sequence>
<dbReference type="CDD" id="cd00130">
    <property type="entry name" value="PAS"/>
    <property type="match status" value="1"/>
</dbReference>
<dbReference type="Gene3D" id="1.10.287.130">
    <property type="match status" value="1"/>
</dbReference>
<evidence type="ECO:0000259" key="19">
    <source>
        <dbReference type="PROSITE" id="PS50113"/>
    </source>
</evidence>
<dbReference type="InterPro" id="IPR035965">
    <property type="entry name" value="PAS-like_dom_sf"/>
</dbReference>
<dbReference type="GO" id="GO:0005886">
    <property type="term" value="C:plasma membrane"/>
    <property type="evidence" value="ECO:0007669"/>
    <property type="project" value="UniProtKB-SubCell"/>
</dbReference>
<comment type="catalytic activity">
    <reaction evidence="1">
        <text>ATP + protein L-histidine = ADP + protein N-phospho-L-histidine.</text>
        <dbReference type="EC" id="2.7.13.3"/>
    </reaction>
</comment>
<keyword evidence="10" id="KW-0067">ATP-binding</keyword>
<dbReference type="CDD" id="cd16922">
    <property type="entry name" value="HATPase_EvgS-ArcB-TorS-like"/>
    <property type="match status" value="1"/>
</dbReference>
<dbReference type="InterPro" id="IPR001789">
    <property type="entry name" value="Sig_transdc_resp-reg_receiver"/>
</dbReference>
<dbReference type="SUPFAM" id="SSF55785">
    <property type="entry name" value="PYP-like sensor domain (PAS domain)"/>
    <property type="match status" value="1"/>
</dbReference>
<evidence type="ECO:0000256" key="14">
    <source>
        <dbReference type="PROSITE-ProRule" id="PRU00110"/>
    </source>
</evidence>
<dbReference type="SUPFAM" id="SSF47226">
    <property type="entry name" value="Histidine-containing phosphotransfer domain, HPT domain"/>
    <property type="match status" value="1"/>
</dbReference>
<dbReference type="OrthoDB" id="5383323at2"/>
<evidence type="ECO:0000256" key="6">
    <source>
        <dbReference type="ARBA" id="ARBA00022679"/>
    </source>
</evidence>
<dbReference type="InterPro" id="IPR011006">
    <property type="entry name" value="CheY-like_superfamily"/>
</dbReference>
<protein>
    <recommendedName>
        <fullName evidence="3">histidine kinase</fullName>
        <ecNumber evidence="3">2.7.13.3</ecNumber>
    </recommendedName>
</protein>
<evidence type="ECO:0000256" key="8">
    <source>
        <dbReference type="ARBA" id="ARBA00022741"/>
    </source>
</evidence>
<dbReference type="InterPro" id="IPR003594">
    <property type="entry name" value="HATPase_dom"/>
</dbReference>
<keyword evidence="12" id="KW-0902">Two-component regulatory system</keyword>
<dbReference type="FunFam" id="3.30.565.10:FF:000010">
    <property type="entry name" value="Sensor histidine kinase RcsC"/>
    <property type="match status" value="1"/>
</dbReference>
<evidence type="ECO:0000259" key="17">
    <source>
        <dbReference type="PROSITE" id="PS50109"/>
    </source>
</evidence>
<keyword evidence="8" id="KW-0547">Nucleotide-binding</keyword>
<dbReference type="GO" id="GO:0000155">
    <property type="term" value="F:phosphorelay sensor kinase activity"/>
    <property type="evidence" value="ECO:0007669"/>
    <property type="project" value="InterPro"/>
</dbReference>
<dbReference type="InterPro" id="IPR036097">
    <property type="entry name" value="HisK_dim/P_sf"/>
</dbReference>
<evidence type="ECO:0000256" key="13">
    <source>
        <dbReference type="ARBA" id="ARBA00023136"/>
    </source>
</evidence>
<dbReference type="CDD" id="cd00088">
    <property type="entry name" value="HPT"/>
    <property type="match status" value="1"/>
</dbReference>
<dbReference type="InterPro" id="IPR003661">
    <property type="entry name" value="HisK_dim/P_dom"/>
</dbReference>
<dbReference type="SMART" id="SM00387">
    <property type="entry name" value="HATPase_c"/>
    <property type="match status" value="1"/>
</dbReference>
<evidence type="ECO:0000256" key="7">
    <source>
        <dbReference type="ARBA" id="ARBA00022692"/>
    </source>
</evidence>
<dbReference type="NCBIfam" id="TIGR00229">
    <property type="entry name" value="sensory_box"/>
    <property type="match status" value="1"/>
</dbReference>
<evidence type="ECO:0000256" key="3">
    <source>
        <dbReference type="ARBA" id="ARBA00012438"/>
    </source>
</evidence>
<dbReference type="Pfam" id="PF13188">
    <property type="entry name" value="PAS_8"/>
    <property type="match status" value="1"/>
</dbReference>
<dbReference type="Pfam" id="PF00512">
    <property type="entry name" value="HisKA"/>
    <property type="match status" value="1"/>
</dbReference>
<feature type="modified residue" description="Phosphohistidine" evidence="14">
    <location>
        <position position="1097"/>
    </location>
</feature>
<keyword evidence="22" id="KW-1185">Reference proteome</keyword>
<comment type="caution">
    <text evidence="21">The sequence shown here is derived from an EMBL/GenBank/DDBJ whole genome shotgun (WGS) entry which is preliminary data.</text>
</comment>
<dbReference type="EC" id="2.7.13.3" evidence="3"/>
<dbReference type="SUPFAM" id="SSF55874">
    <property type="entry name" value="ATPase domain of HSP90 chaperone/DNA topoisomerase II/histidine kinase"/>
    <property type="match status" value="1"/>
</dbReference>
<dbReference type="InterPro" id="IPR008207">
    <property type="entry name" value="Sig_transdc_His_kin_Hpt_dom"/>
</dbReference>
<dbReference type="InterPro" id="IPR004358">
    <property type="entry name" value="Sig_transdc_His_kin-like_C"/>
</dbReference>
<keyword evidence="6" id="KW-0808">Transferase</keyword>
<dbReference type="CDD" id="cd17546">
    <property type="entry name" value="REC_hyHK_CKI1_RcsC-like"/>
    <property type="match status" value="1"/>
</dbReference>
<dbReference type="Gene3D" id="3.30.450.290">
    <property type="match status" value="1"/>
</dbReference>
<feature type="region of interest" description="Disordered" evidence="16">
    <location>
        <begin position="998"/>
        <end position="1042"/>
    </location>
</feature>
<feature type="domain" description="PAC" evidence="19">
    <location>
        <begin position="341"/>
        <end position="391"/>
    </location>
</feature>
<dbReference type="eggNOG" id="COG5002">
    <property type="taxonomic scope" value="Bacteria"/>
</dbReference>
<dbReference type="SUPFAM" id="SSF47384">
    <property type="entry name" value="Homodimeric domain of signal transducing histidine kinase"/>
    <property type="match status" value="1"/>
</dbReference>
<dbReference type="AlphaFoldDB" id="D6SP23"/>
<comment type="subcellular location">
    <subcellularLocation>
        <location evidence="2">Cell membrane</location>
        <topology evidence="2">Multi-pass membrane protein</topology>
    </subcellularLocation>
</comment>
<dbReference type="PRINTS" id="PR00344">
    <property type="entry name" value="BCTRLSENSOR"/>
</dbReference>
<dbReference type="PROSITE" id="PS50894">
    <property type="entry name" value="HPT"/>
    <property type="match status" value="1"/>
</dbReference>
<evidence type="ECO:0000256" key="12">
    <source>
        <dbReference type="ARBA" id="ARBA00023012"/>
    </source>
</evidence>
<keyword evidence="11" id="KW-1133">Transmembrane helix</keyword>
<evidence type="ECO:0000256" key="9">
    <source>
        <dbReference type="ARBA" id="ARBA00022777"/>
    </source>
</evidence>